<name>A0A9P6DYJ9_9AGAM</name>
<keyword evidence="3" id="KW-0337">GPI-anchor biosynthesis</keyword>
<keyword evidence="6 9" id="KW-1133">Transmembrane helix</keyword>
<evidence type="ECO:0000256" key="8">
    <source>
        <dbReference type="SAM" id="MobiDB-lite"/>
    </source>
</evidence>
<evidence type="ECO:0000313" key="10">
    <source>
        <dbReference type="EMBL" id="KAF9516039.1"/>
    </source>
</evidence>
<feature type="transmembrane region" description="Helical" evidence="9">
    <location>
        <begin position="209"/>
        <end position="230"/>
    </location>
</feature>
<keyword evidence="11" id="KW-1185">Reference proteome</keyword>
<dbReference type="OrthoDB" id="17366at2759"/>
<sequence>MSTSFPLLQYTSLVGTKALLLIFTALYLPRSSSWFGIRLDSQKSSLDRPQLPFLVPLTANPTATGLWISLGCALIIMWWAGWTRLWWSLEKKTAISDSSTRVRAKLYAIRNAWVFTLVGSLIYYIVLLAFGAPVSYFSTTASFALLLSILTVYAPAYTLPIPYFELFGFRSTENQPMNAASASTAGLLDRLTWTRLFSQVQPTTLVERAIVYPVMGTLVGSWVGAIPLALDWDRPWQAWPLIPVYGAIVGHVVGSGCAVARATLEALAQEGLREEVSSHQALGKPVKAKRPKDKRVKKA</sequence>
<dbReference type="EMBL" id="MU128944">
    <property type="protein sequence ID" value="KAF9516039.1"/>
    <property type="molecule type" value="Genomic_DNA"/>
</dbReference>
<keyword evidence="7 9" id="KW-0472">Membrane</keyword>
<dbReference type="GO" id="GO:0006506">
    <property type="term" value="P:GPI anchor biosynthetic process"/>
    <property type="evidence" value="ECO:0007669"/>
    <property type="project" value="UniProtKB-KW"/>
</dbReference>
<feature type="transmembrane region" description="Helical" evidence="9">
    <location>
        <begin position="136"/>
        <end position="156"/>
    </location>
</feature>
<dbReference type="GO" id="GO:0005789">
    <property type="term" value="C:endoplasmic reticulum membrane"/>
    <property type="evidence" value="ECO:0007669"/>
    <property type="project" value="UniProtKB-SubCell"/>
</dbReference>
<feature type="transmembrane region" description="Helical" evidence="9">
    <location>
        <begin position="242"/>
        <end position="264"/>
    </location>
</feature>
<gene>
    <name evidence="10" type="ORF">BS47DRAFT_1341364</name>
</gene>
<feature type="transmembrane region" description="Helical" evidence="9">
    <location>
        <begin position="108"/>
        <end position="130"/>
    </location>
</feature>
<dbReference type="AlphaFoldDB" id="A0A9P6DYJ9"/>
<comment type="pathway">
    <text evidence="2">Glycolipid biosynthesis; glycosylphosphatidylinositol-anchor biosynthesis.</text>
</comment>
<dbReference type="Pfam" id="PF06699">
    <property type="entry name" value="PIG-F"/>
    <property type="match status" value="1"/>
</dbReference>
<feature type="transmembrane region" description="Helical" evidence="9">
    <location>
        <begin position="7"/>
        <end position="28"/>
    </location>
</feature>
<evidence type="ECO:0000256" key="2">
    <source>
        <dbReference type="ARBA" id="ARBA00004687"/>
    </source>
</evidence>
<feature type="compositionally biased region" description="Basic residues" evidence="8">
    <location>
        <begin position="286"/>
        <end position="299"/>
    </location>
</feature>
<proteinExistence type="predicted"/>
<feature type="region of interest" description="Disordered" evidence="8">
    <location>
        <begin position="275"/>
        <end position="299"/>
    </location>
</feature>
<evidence type="ECO:0000256" key="1">
    <source>
        <dbReference type="ARBA" id="ARBA00004477"/>
    </source>
</evidence>
<evidence type="ECO:0000256" key="6">
    <source>
        <dbReference type="ARBA" id="ARBA00022989"/>
    </source>
</evidence>
<evidence type="ECO:0000256" key="5">
    <source>
        <dbReference type="ARBA" id="ARBA00022824"/>
    </source>
</evidence>
<evidence type="ECO:0000256" key="7">
    <source>
        <dbReference type="ARBA" id="ARBA00023136"/>
    </source>
</evidence>
<evidence type="ECO:0000256" key="9">
    <source>
        <dbReference type="SAM" id="Phobius"/>
    </source>
</evidence>
<keyword evidence="5" id="KW-0256">Endoplasmic reticulum</keyword>
<dbReference type="Proteomes" id="UP000886523">
    <property type="component" value="Unassembled WGS sequence"/>
</dbReference>
<keyword evidence="4 9" id="KW-0812">Transmembrane</keyword>
<evidence type="ECO:0000256" key="4">
    <source>
        <dbReference type="ARBA" id="ARBA00022692"/>
    </source>
</evidence>
<comment type="subcellular location">
    <subcellularLocation>
        <location evidence="1">Endoplasmic reticulum membrane</location>
        <topology evidence="1">Multi-pass membrane protein</topology>
    </subcellularLocation>
</comment>
<protein>
    <submittedName>
        <fullName evidence="10">Uncharacterized protein</fullName>
    </submittedName>
</protein>
<accession>A0A9P6DYJ9</accession>
<comment type="caution">
    <text evidence="10">The sequence shown here is derived from an EMBL/GenBank/DDBJ whole genome shotgun (WGS) entry which is preliminary data.</text>
</comment>
<evidence type="ECO:0000256" key="3">
    <source>
        <dbReference type="ARBA" id="ARBA00022502"/>
    </source>
</evidence>
<evidence type="ECO:0000313" key="11">
    <source>
        <dbReference type="Proteomes" id="UP000886523"/>
    </source>
</evidence>
<organism evidence="10 11">
    <name type="scientific">Hydnum rufescens UP504</name>
    <dbReference type="NCBI Taxonomy" id="1448309"/>
    <lineage>
        <taxon>Eukaryota</taxon>
        <taxon>Fungi</taxon>
        <taxon>Dikarya</taxon>
        <taxon>Basidiomycota</taxon>
        <taxon>Agaricomycotina</taxon>
        <taxon>Agaricomycetes</taxon>
        <taxon>Cantharellales</taxon>
        <taxon>Hydnaceae</taxon>
        <taxon>Hydnum</taxon>
    </lineage>
</organism>
<dbReference type="InterPro" id="IPR009580">
    <property type="entry name" value="GPI_biosynthesis_protein_Pig-F"/>
</dbReference>
<reference evidence="10" key="1">
    <citation type="journal article" date="2020" name="Nat. Commun.">
        <title>Large-scale genome sequencing of mycorrhizal fungi provides insights into the early evolution of symbiotic traits.</title>
        <authorList>
            <person name="Miyauchi S."/>
            <person name="Kiss E."/>
            <person name="Kuo A."/>
            <person name="Drula E."/>
            <person name="Kohler A."/>
            <person name="Sanchez-Garcia M."/>
            <person name="Morin E."/>
            <person name="Andreopoulos B."/>
            <person name="Barry K.W."/>
            <person name="Bonito G."/>
            <person name="Buee M."/>
            <person name="Carver A."/>
            <person name="Chen C."/>
            <person name="Cichocki N."/>
            <person name="Clum A."/>
            <person name="Culley D."/>
            <person name="Crous P.W."/>
            <person name="Fauchery L."/>
            <person name="Girlanda M."/>
            <person name="Hayes R.D."/>
            <person name="Keri Z."/>
            <person name="LaButti K."/>
            <person name="Lipzen A."/>
            <person name="Lombard V."/>
            <person name="Magnuson J."/>
            <person name="Maillard F."/>
            <person name="Murat C."/>
            <person name="Nolan M."/>
            <person name="Ohm R.A."/>
            <person name="Pangilinan J."/>
            <person name="Pereira M.F."/>
            <person name="Perotto S."/>
            <person name="Peter M."/>
            <person name="Pfister S."/>
            <person name="Riley R."/>
            <person name="Sitrit Y."/>
            <person name="Stielow J.B."/>
            <person name="Szollosi G."/>
            <person name="Zifcakova L."/>
            <person name="Stursova M."/>
            <person name="Spatafora J.W."/>
            <person name="Tedersoo L."/>
            <person name="Vaario L.M."/>
            <person name="Yamada A."/>
            <person name="Yan M."/>
            <person name="Wang P."/>
            <person name="Xu J."/>
            <person name="Bruns T."/>
            <person name="Baldrian P."/>
            <person name="Vilgalys R."/>
            <person name="Dunand C."/>
            <person name="Henrissat B."/>
            <person name="Grigoriev I.V."/>
            <person name="Hibbett D."/>
            <person name="Nagy L.G."/>
            <person name="Martin F.M."/>
        </authorList>
    </citation>
    <scope>NUCLEOTIDE SEQUENCE</scope>
    <source>
        <strain evidence="10">UP504</strain>
    </source>
</reference>
<feature type="transmembrane region" description="Helical" evidence="9">
    <location>
        <begin position="66"/>
        <end position="87"/>
    </location>
</feature>